<dbReference type="InterPro" id="IPR010994">
    <property type="entry name" value="RuvA_2-like"/>
</dbReference>
<sequence length="102" mass="11105">MAHIFQASSDAIALHLHALEMRDAEASLFSIAGVAFRVRDTVCPAPTAWPSREFDPRPLLFHFGTLQTISTATEPEISACPGLGPIKAKNLHNFLHTVISPE</sequence>
<reference evidence="2" key="1">
    <citation type="submission" date="2010-08" db="EMBL/GenBank/DDBJ databases">
        <authorList>
            <consortium name="Caenorhabditis japonica Sequencing Consortium"/>
            <person name="Wilson R.K."/>
        </authorList>
    </citation>
    <scope>NUCLEOTIDE SEQUENCE [LARGE SCALE GENOMIC DNA]</scope>
    <source>
        <strain evidence="2">DF5081</strain>
    </source>
</reference>
<protein>
    <submittedName>
        <fullName evidence="1">Uncharacterized protein</fullName>
    </submittedName>
</protein>
<name>A0A8R1IFQ8_CAEJA</name>
<dbReference type="EnsemblMetazoa" id="CJA28691b.1">
    <property type="protein sequence ID" value="CJA28691b.1"/>
    <property type="gene ID" value="WBGene00184265"/>
</dbReference>
<dbReference type="Gene3D" id="1.10.150.20">
    <property type="entry name" value="5' to 3' exonuclease, C-terminal subdomain"/>
    <property type="match status" value="1"/>
</dbReference>
<organism evidence="1 2">
    <name type="scientific">Caenorhabditis japonica</name>
    <dbReference type="NCBI Taxonomy" id="281687"/>
    <lineage>
        <taxon>Eukaryota</taxon>
        <taxon>Metazoa</taxon>
        <taxon>Ecdysozoa</taxon>
        <taxon>Nematoda</taxon>
        <taxon>Chromadorea</taxon>
        <taxon>Rhabditida</taxon>
        <taxon>Rhabditina</taxon>
        <taxon>Rhabditomorpha</taxon>
        <taxon>Rhabditoidea</taxon>
        <taxon>Rhabditidae</taxon>
        <taxon>Peloderinae</taxon>
        <taxon>Caenorhabditis</taxon>
    </lineage>
</organism>
<evidence type="ECO:0000313" key="2">
    <source>
        <dbReference type="Proteomes" id="UP000005237"/>
    </source>
</evidence>
<dbReference type="Proteomes" id="UP000005237">
    <property type="component" value="Unassembled WGS sequence"/>
</dbReference>
<evidence type="ECO:0000313" key="1">
    <source>
        <dbReference type="EnsemblMetazoa" id="CJA28691b.1"/>
    </source>
</evidence>
<proteinExistence type="predicted"/>
<dbReference type="SUPFAM" id="SSF47781">
    <property type="entry name" value="RuvA domain 2-like"/>
    <property type="match status" value="1"/>
</dbReference>
<dbReference type="AlphaFoldDB" id="A0A8R1IFQ8"/>
<accession>A0A8R1IFQ8</accession>
<reference evidence="1" key="2">
    <citation type="submission" date="2022-06" db="UniProtKB">
        <authorList>
            <consortium name="EnsemblMetazoa"/>
        </authorList>
    </citation>
    <scope>IDENTIFICATION</scope>
    <source>
        <strain evidence="1">DF5081</strain>
    </source>
</reference>
<keyword evidence="2" id="KW-1185">Reference proteome</keyword>